<dbReference type="EMBL" id="KN837468">
    <property type="protein sequence ID" value="KIJ24654.1"/>
    <property type="molecule type" value="Genomic_DNA"/>
</dbReference>
<keyword evidence="2" id="KW-1185">Reference proteome</keyword>
<dbReference type="Proteomes" id="UP000054279">
    <property type="component" value="Unassembled WGS sequence"/>
</dbReference>
<dbReference type="HOGENOM" id="CLU_957025_0_0_1"/>
<evidence type="ECO:0000313" key="2">
    <source>
        <dbReference type="Proteomes" id="UP000054279"/>
    </source>
</evidence>
<organism evidence="1 2">
    <name type="scientific">Sphaerobolus stellatus (strain SS14)</name>
    <dbReference type="NCBI Taxonomy" id="990650"/>
    <lineage>
        <taxon>Eukaryota</taxon>
        <taxon>Fungi</taxon>
        <taxon>Dikarya</taxon>
        <taxon>Basidiomycota</taxon>
        <taxon>Agaricomycotina</taxon>
        <taxon>Agaricomycetes</taxon>
        <taxon>Phallomycetidae</taxon>
        <taxon>Geastrales</taxon>
        <taxon>Sphaerobolaceae</taxon>
        <taxon>Sphaerobolus</taxon>
    </lineage>
</organism>
<reference evidence="1 2" key="1">
    <citation type="submission" date="2014-06" db="EMBL/GenBank/DDBJ databases">
        <title>Evolutionary Origins and Diversification of the Mycorrhizal Mutualists.</title>
        <authorList>
            <consortium name="DOE Joint Genome Institute"/>
            <consortium name="Mycorrhizal Genomics Consortium"/>
            <person name="Kohler A."/>
            <person name="Kuo A."/>
            <person name="Nagy L.G."/>
            <person name="Floudas D."/>
            <person name="Copeland A."/>
            <person name="Barry K.W."/>
            <person name="Cichocki N."/>
            <person name="Veneault-Fourrey C."/>
            <person name="LaButti K."/>
            <person name="Lindquist E.A."/>
            <person name="Lipzen A."/>
            <person name="Lundell T."/>
            <person name="Morin E."/>
            <person name="Murat C."/>
            <person name="Riley R."/>
            <person name="Ohm R."/>
            <person name="Sun H."/>
            <person name="Tunlid A."/>
            <person name="Henrissat B."/>
            <person name="Grigoriev I.V."/>
            <person name="Hibbett D.S."/>
            <person name="Martin F."/>
        </authorList>
    </citation>
    <scope>NUCLEOTIDE SEQUENCE [LARGE SCALE GENOMIC DNA]</scope>
    <source>
        <strain evidence="1 2">SS14</strain>
    </source>
</reference>
<name>A0A0C9TRX4_SPHS4</name>
<accession>A0A0C9TRX4</accession>
<gene>
    <name evidence="1" type="ORF">M422DRAFT_274510</name>
</gene>
<sequence>MAKLNIFFCLQGKINDAYVTVVDTGLGHESVVAQIKERFPTEINPDNIIRFYKPDSPLFYQDLIEESSDYIKSIVNNSLYLEDIIDYLVDEWDGENQIDLIARIEDFDELEYLKVTEWGEALGDITEIDHWPLHLYLSPPFSLPISDADRERVDGHGVASEPRFIIRKEFKKILKIVQELCNNDVYACGVSIVANSGYGKSAITCYFMMLRVSECKAIAVQNTLLNELLIFANGTMRSFDLKMALSQLLEFLSKTWIFMEEPPCELIVTAIKKRQDIFIFHGGSFMSLDDE</sequence>
<evidence type="ECO:0000313" key="1">
    <source>
        <dbReference type="EMBL" id="KIJ24654.1"/>
    </source>
</evidence>
<dbReference type="AlphaFoldDB" id="A0A0C9TRX4"/>
<protein>
    <submittedName>
        <fullName evidence="1">Uncharacterized protein</fullName>
    </submittedName>
</protein>
<proteinExistence type="predicted"/>